<evidence type="ECO:0000259" key="2">
    <source>
        <dbReference type="SMART" id="SM00829"/>
    </source>
</evidence>
<reference evidence="3" key="1">
    <citation type="submission" date="2020-08" db="EMBL/GenBank/DDBJ databases">
        <title>Genome public.</title>
        <authorList>
            <person name="Liu C."/>
            <person name="Sun Q."/>
        </authorList>
    </citation>
    <scope>NUCLEOTIDE SEQUENCE</scope>
    <source>
        <strain evidence="3">BX22</strain>
    </source>
</reference>
<name>A0A923L4I7_9BACI</name>
<dbReference type="AlphaFoldDB" id="A0A923L4I7"/>
<dbReference type="Gene3D" id="3.40.50.720">
    <property type="entry name" value="NAD(P)-binding Rossmann-like Domain"/>
    <property type="match status" value="1"/>
</dbReference>
<dbReference type="Pfam" id="PF13602">
    <property type="entry name" value="ADH_zinc_N_2"/>
    <property type="match status" value="1"/>
</dbReference>
<dbReference type="Pfam" id="PF08240">
    <property type="entry name" value="ADH_N"/>
    <property type="match status" value="1"/>
</dbReference>
<evidence type="ECO:0000313" key="3">
    <source>
        <dbReference type="EMBL" id="MBC5636271.1"/>
    </source>
</evidence>
<dbReference type="GO" id="GO:0008270">
    <property type="term" value="F:zinc ion binding"/>
    <property type="evidence" value="ECO:0007669"/>
    <property type="project" value="InterPro"/>
</dbReference>
<proteinExistence type="predicted"/>
<dbReference type="PROSITE" id="PS01162">
    <property type="entry name" value="QOR_ZETA_CRYSTAL"/>
    <property type="match status" value="1"/>
</dbReference>
<dbReference type="InterPro" id="IPR020843">
    <property type="entry name" value="ER"/>
</dbReference>
<dbReference type="Proteomes" id="UP000637359">
    <property type="component" value="Unassembled WGS sequence"/>
</dbReference>
<dbReference type="GO" id="GO:0016491">
    <property type="term" value="F:oxidoreductase activity"/>
    <property type="evidence" value="ECO:0007669"/>
    <property type="project" value="UniProtKB-KW"/>
</dbReference>
<dbReference type="InterPro" id="IPR011032">
    <property type="entry name" value="GroES-like_sf"/>
</dbReference>
<dbReference type="InterPro" id="IPR036291">
    <property type="entry name" value="NAD(P)-bd_dom_sf"/>
</dbReference>
<gene>
    <name evidence="3" type="ORF">H8S33_05435</name>
</gene>
<dbReference type="SUPFAM" id="SSF50129">
    <property type="entry name" value="GroES-like"/>
    <property type="match status" value="1"/>
</dbReference>
<dbReference type="PANTHER" id="PTHR11695:SF294">
    <property type="entry name" value="RETICULON-4-INTERACTING PROTEIN 1, MITOCHONDRIAL"/>
    <property type="match status" value="1"/>
</dbReference>
<dbReference type="EMBL" id="JACOOL010000003">
    <property type="protein sequence ID" value="MBC5636271.1"/>
    <property type="molecule type" value="Genomic_DNA"/>
</dbReference>
<keyword evidence="4" id="KW-1185">Reference proteome</keyword>
<accession>A0A923L4I7</accession>
<feature type="domain" description="Enoyl reductase (ER)" evidence="2">
    <location>
        <begin position="10"/>
        <end position="308"/>
    </location>
</feature>
<dbReference type="Gene3D" id="3.90.180.10">
    <property type="entry name" value="Medium-chain alcohol dehydrogenases, catalytic domain"/>
    <property type="match status" value="1"/>
</dbReference>
<protein>
    <submittedName>
        <fullName evidence="3">NADP-dependent oxidoreductase</fullName>
    </submittedName>
</protein>
<sequence>MKAIIINKYGSINELKEQEIPTPEIEKNQVLVELYATSINPIDWKMRYGYLQEMLPFSFPIILGWDAAGIVKEVGKDVTRFKVGDRVFARPATTNKGTYAEYTAVDEDLLALIPDNITFEEAAAVPLAGETAWQCLVDFSNIKAGDKVLIHAGAGGVGSYAIQFAKHVGAYVASTASEKNKELLNELGVDQFINYKEQDFSEVLSDYDIVLDTMGGEIMDKSFDVLKEGGKLVSIAGTPSEERAKEKGIKAGSYWLNPSGKQLSEIADLMERGIVKSIIGHVMPFTEAGLKEAHQLSETHHAKGKIVIKIK</sequence>
<dbReference type="InterPro" id="IPR050700">
    <property type="entry name" value="YIM1/Zinc_Alcohol_DH_Fams"/>
</dbReference>
<evidence type="ECO:0000313" key="4">
    <source>
        <dbReference type="Proteomes" id="UP000637359"/>
    </source>
</evidence>
<dbReference type="CDD" id="cd05289">
    <property type="entry name" value="MDR_like_2"/>
    <property type="match status" value="1"/>
</dbReference>
<dbReference type="PANTHER" id="PTHR11695">
    <property type="entry name" value="ALCOHOL DEHYDROGENASE RELATED"/>
    <property type="match status" value="1"/>
</dbReference>
<dbReference type="RefSeq" id="WP_186868985.1">
    <property type="nucleotide sequence ID" value="NZ_JACOOL010000003.1"/>
</dbReference>
<comment type="caution">
    <text evidence="3">The sequence shown here is derived from an EMBL/GenBank/DDBJ whole genome shotgun (WGS) entry which is preliminary data.</text>
</comment>
<dbReference type="InterPro" id="IPR002364">
    <property type="entry name" value="Quin_OxRdtase/zeta-crystal_CS"/>
</dbReference>
<dbReference type="SMART" id="SM00829">
    <property type="entry name" value="PKS_ER"/>
    <property type="match status" value="1"/>
</dbReference>
<evidence type="ECO:0000256" key="1">
    <source>
        <dbReference type="ARBA" id="ARBA00023002"/>
    </source>
</evidence>
<dbReference type="SUPFAM" id="SSF51735">
    <property type="entry name" value="NAD(P)-binding Rossmann-fold domains"/>
    <property type="match status" value="1"/>
</dbReference>
<organism evidence="3 4">
    <name type="scientific">Ornithinibacillus hominis</name>
    <dbReference type="NCBI Taxonomy" id="2763055"/>
    <lineage>
        <taxon>Bacteria</taxon>
        <taxon>Bacillati</taxon>
        <taxon>Bacillota</taxon>
        <taxon>Bacilli</taxon>
        <taxon>Bacillales</taxon>
        <taxon>Bacillaceae</taxon>
        <taxon>Ornithinibacillus</taxon>
    </lineage>
</organism>
<dbReference type="InterPro" id="IPR013154">
    <property type="entry name" value="ADH-like_N"/>
</dbReference>
<keyword evidence="1" id="KW-0560">Oxidoreductase</keyword>